<evidence type="ECO:0000313" key="1">
    <source>
        <dbReference type="EMBL" id="KAK7381230.1"/>
    </source>
</evidence>
<protein>
    <submittedName>
        <fullName evidence="1">Uncharacterized protein</fullName>
    </submittedName>
</protein>
<proteinExistence type="predicted"/>
<organism evidence="1 2">
    <name type="scientific">Psophocarpus tetragonolobus</name>
    <name type="common">Winged bean</name>
    <name type="synonym">Dolichos tetragonolobus</name>
    <dbReference type="NCBI Taxonomy" id="3891"/>
    <lineage>
        <taxon>Eukaryota</taxon>
        <taxon>Viridiplantae</taxon>
        <taxon>Streptophyta</taxon>
        <taxon>Embryophyta</taxon>
        <taxon>Tracheophyta</taxon>
        <taxon>Spermatophyta</taxon>
        <taxon>Magnoliopsida</taxon>
        <taxon>eudicotyledons</taxon>
        <taxon>Gunneridae</taxon>
        <taxon>Pentapetalae</taxon>
        <taxon>rosids</taxon>
        <taxon>fabids</taxon>
        <taxon>Fabales</taxon>
        <taxon>Fabaceae</taxon>
        <taxon>Papilionoideae</taxon>
        <taxon>50 kb inversion clade</taxon>
        <taxon>NPAAA clade</taxon>
        <taxon>indigoferoid/millettioid clade</taxon>
        <taxon>Phaseoleae</taxon>
        <taxon>Psophocarpus</taxon>
    </lineage>
</organism>
<dbReference type="EMBL" id="JAYMYS010000009">
    <property type="protein sequence ID" value="KAK7381230.1"/>
    <property type="molecule type" value="Genomic_DNA"/>
</dbReference>
<reference evidence="1 2" key="1">
    <citation type="submission" date="2024-01" db="EMBL/GenBank/DDBJ databases">
        <title>The genomes of 5 underutilized Papilionoideae crops provide insights into root nodulation and disease resistanc.</title>
        <authorList>
            <person name="Jiang F."/>
        </authorList>
    </citation>
    <scope>NUCLEOTIDE SEQUENCE [LARGE SCALE GENOMIC DNA]</scope>
    <source>
        <strain evidence="1">DUOXIRENSHENG_FW03</strain>
        <tissue evidence="1">Leaves</tissue>
    </source>
</reference>
<sequence>MFFRRQGCLGGAATDGEVVHQGVLLEVYRELEKKKDYYGVANEDEELHGRLMLLFTIRRYDLDISSFSLTASPGIAVKLHHDELSKGVKEEDRSSHGHCFLKHNKFA</sequence>
<accession>A0AAN9RLM3</accession>
<dbReference type="AlphaFoldDB" id="A0AAN9RLM3"/>
<comment type="caution">
    <text evidence="1">The sequence shown here is derived from an EMBL/GenBank/DDBJ whole genome shotgun (WGS) entry which is preliminary data.</text>
</comment>
<keyword evidence="2" id="KW-1185">Reference proteome</keyword>
<dbReference type="Proteomes" id="UP001386955">
    <property type="component" value="Unassembled WGS sequence"/>
</dbReference>
<gene>
    <name evidence="1" type="ORF">VNO78_33761</name>
</gene>
<evidence type="ECO:0000313" key="2">
    <source>
        <dbReference type="Proteomes" id="UP001386955"/>
    </source>
</evidence>
<name>A0AAN9RLM3_PSOTE</name>